<feature type="domain" description="PAC" evidence="7">
    <location>
        <begin position="137"/>
        <end position="189"/>
    </location>
</feature>
<dbReference type="InterPro" id="IPR052162">
    <property type="entry name" value="Sensor_kinase/Photoreceptor"/>
</dbReference>
<feature type="domain" description="Guanylate cyclase" evidence="8">
    <location>
        <begin position="888"/>
        <end position="1023"/>
    </location>
</feature>
<sequence>MMTAREYAKNATAVLHHILQIPADEFDNDGTAAVIEQAIRDATRDRDSRVGEQLKEAQAAAQQRLARLLSSSPAVIYSFKATGDFAPTFVSENIRTVFGYAPGEYLENPSFWRDRVQPDDLTRVEEAISRFFENGTHAVEYRFRRKDGSYCWVNDEQQLIRDKEGQALEIVGSWSDITARKAAEEAQAGAQQRLARLLSSSPAVIYSFKATGDFAPTFVSENIRTVFGYAPGEYLENPSFWRDRVHPDDLTRVEEAISRFFENGTHAVEYRFRRKDGSYCWVNDEQQLIRDKEGQALEIVGSWSDITARKTAEEAQAAAQQRLARLLSSSPAVIYSYKATGDFAPTFVSKNIRNLLGYEPQEYLENADFWRRCVHPDELAAVEGESLHLFKQGHHTVEYRFLKKDGTYCWVNDAQHLIRDAESQPVEVVGSWSDITDRKRAEEAAAAAQDRISYLLTCVPAVIYSFKATGDFWPTFISPNVKDLLGYEREEYLESPDFWRSRVHPGDLPRIEKDYARLFEEGRIANEYRFRKKDGNYCWISDDLQLQRNAAGDPIEVVGAWNDITARKQISEALVASQDRLVRVLSSAPAVIYSFKATGDYAPIIISENIKSLLGYEPSEYLENADFWRDRVHRDDLAAVEAESVHLYKKGRHTVEYRFRKKDGSFCWVNDEQQLVRDKDGQPLEVIGSWSDVTARKHAEIDSQRSEQRLTDAIESISEGFSLYDAEDRLIVCNSAYGELLYPGLGTPAPGTPYEMLIRNAAEQGLVEDAKGRVDEWIDERLARHRQPGQPHVQQRANGRWIQINERKTTEGGTVAVYTNITAIKQAEAKIRKSKSKVELANALVTEKNKTLEALSNKLSKYLSPQVYSSIFAGTQEVRIASSRKKLTIFFSDIADFTETTDDLESEELTALINHYLTEMTKIALAHGATVDKYIGDAILAFFGDPETRGVKEDAMACVNMAIAMQRRMRNLQTEWRDKGLQKPFQLRIGINTGYCTVGNFGSEDRMEYTIIGGEVNLASRLQSHAEVGGILLSHAAYSLVKDRVLAEEREPIKAKGIAKPVRNYRVLERIDDLVQHGKAIREEQDGLKIFLDLQKLDKASAVKTLEGILSRLKT</sequence>
<dbReference type="PROSITE" id="PS50112">
    <property type="entry name" value="PAS"/>
    <property type="match status" value="5"/>
</dbReference>
<feature type="domain" description="PAC" evidence="7">
    <location>
        <begin position="524"/>
        <end position="576"/>
    </location>
</feature>
<dbReference type="SMART" id="SM00086">
    <property type="entry name" value="PAC"/>
    <property type="match status" value="5"/>
</dbReference>
<keyword evidence="3" id="KW-0597">Phosphoprotein</keyword>
<dbReference type="Pfam" id="PF00211">
    <property type="entry name" value="Guanylate_cyc"/>
    <property type="match status" value="1"/>
</dbReference>
<feature type="domain" description="PAC" evidence="7">
    <location>
        <begin position="653"/>
        <end position="705"/>
    </location>
</feature>
<dbReference type="PROSITE" id="PS50113">
    <property type="entry name" value="PAC"/>
    <property type="match status" value="5"/>
</dbReference>
<feature type="domain" description="PAC" evidence="7">
    <location>
        <begin position="395"/>
        <end position="447"/>
    </location>
</feature>
<dbReference type="SMART" id="SM00044">
    <property type="entry name" value="CYCc"/>
    <property type="match status" value="1"/>
</dbReference>
<dbReference type="GO" id="GO:0004673">
    <property type="term" value="F:protein histidine kinase activity"/>
    <property type="evidence" value="ECO:0007669"/>
    <property type="project" value="UniProtKB-EC"/>
</dbReference>
<dbReference type="RefSeq" id="WP_106709650.1">
    <property type="nucleotide sequence ID" value="NZ_PGGO01000002.1"/>
</dbReference>
<dbReference type="InterPro" id="IPR001054">
    <property type="entry name" value="A/G_cyclase"/>
</dbReference>
<comment type="catalytic activity">
    <reaction evidence="1">
        <text>ATP + protein L-histidine = ADP + protein N-phospho-L-histidine.</text>
        <dbReference type="EC" id="2.7.13.3"/>
    </reaction>
</comment>
<dbReference type="InterPro" id="IPR029787">
    <property type="entry name" value="Nucleotide_cyclase"/>
</dbReference>
<dbReference type="Pfam" id="PF12860">
    <property type="entry name" value="PAS_7"/>
    <property type="match status" value="1"/>
</dbReference>
<dbReference type="PROSITE" id="PS50125">
    <property type="entry name" value="GUANYLATE_CYCLASE_2"/>
    <property type="match status" value="1"/>
</dbReference>
<feature type="domain" description="PAC" evidence="7">
    <location>
        <begin position="266"/>
        <end position="318"/>
    </location>
</feature>
<dbReference type="Proteomes" id="UP000241444">
    <property type="component" value="Unassembled WGS sequence"/>
</dbReference>
<dbReference type="SUPFAM" id="SSF55785">
    <property type="entry name" value="PYP-like sensor domain (PAS domain)"/>
    <property type="match status" value="6"/>
</dbReference>
<feature type="domain" description="PAS" evidence="6">
    <location>
        <begin position="190"/>
        <end position="264"/>
    </location>
</feature>
<feature type="domain" description="PAS" evidence="6">
    <location>
        <begin position="61"/>
        <end position="135"/>
    </location>
</feature>
<dbReference type="PANTHER" id="PTHR43304:SF1">
    <property type="entry name" value="PAC DOMAIN-CONTAINING PROTEIN"/>
    <property type="match status" value="1"/>
</dbReference>
<evidence type="ECO:0000256" key="3">
    <source>
        <dbReference type="ARBA" id="ARBA00022553"/>
    </source>
</evidence>
<keyword evidence="10" id="KW-1185">Reference proteome</keyword>
<dbReference type="InterPro" id="IPR013655">
    <property type="entry name" value="PAS_fold_3"/>
</dbReference>
<keyword evidence="4" id="KW-0808">Transferase</keyword>
<dbReference type="EC" id="2.7.13.3" evidence="2"/>
<comment type="caution">
    <text evidence="9">The sequence shown here is derived from an EMBL/GenBank/DDBJ whole genome shotgun (WGS) entry which is preliminary data.</text>
</comment>
<dbReference type="SUPFAM" id="SSF55073">
    <property type="entry name" value="Nucleotide cyclase"/>
    <property type="match status" value="1"/>
</dbReference>
<dbReference type="InterPro" id="IPR000700">
    <property type="entry name" value="PAS-assoc_C"/>
</dbReference>
<feature type="domain" description="PAS" evidence="6">
    <location>
        <begin position="319"/>
        <end position="393"/>
    </location>
</feature>
<dbReference type="CDD" id="cd00130">
    <property type="entry name" value="PAS"/>
    <property type="match status" value="5"/>
</dbReference>
<gene>
    <name evidence="9" type="ORF">CU102_03890</name>
</gene>
<dbReference type="GO" id="GO:0035556">
    <property type="term" value="P:intracellular signal transduction"/>
    <property type="evidence" value="ECO:0007669"/>
    <property type="project" value="InterPro"/>
</dbReference>
<evidence type="ECO:0000256" key="2">
    <source>
        <dbReference type="ARBA" id="ARBA00012438"/>
    </source>
</evidence>
<evidence type="ECO:0000259" key="7">
    <source>
        <dbReference type="PROSITE" id="PS50113"/>
    </source>
</evidence>
<proteinExistence type="predicted"/>
<organism evidence="9 10">
    <name type="scientific">Phyllobacterium brassicacearum</name>
    <dbReference type="NCBI Taxonomy" id="314235"/>
    <lineage>
        <taxon>Bacteria</taxon>
        <taxon>Pseudomonadati</taxon>
        <taxon>Pseudomonadota</taxon>
        <taxon>Alphaproteobacteria</taxon>
        <taxon>Hyphomicrobiales</taxon>
        <taxon>Phyllobacteriaceae</taxon>
        <taxon>Phyllobacterium</taxon>
    </lineage>
</organism>
<dbReference type="GO" id="GO:0004016">
    <property type="term" value="F:adenylate cyclase activity"/>
    <property type="evidence" value="ECO:0007669"/>
    <property type="project" value="UniProtKB-ARBA"/>
</dbReference>
<dbReference type="AlphaFoldDB" id="A0A2P7BUW1"/>
<evidence type="ECO:0000313" key="9">
    <source>
        <dbReference type="EMBL" id="PSH70236.1"/>
    </source>
</evidence>
<evidence type="ECO:0000259" key="6">
    <source>
        <dbReference type="PROSITE" id="PS50112"/>
    </source>
</evidence>
<accession>A0A2P7BUW1</accession>
<feature type="domain" description="PAS" evidence="6">
    <location>
        <begin position="577"/>
        <end position="651"/>
    </location>
</feature>
<dbReference type="EMBL" id="PGGO01000002">
    <property type="protein sequence ID" value="PSH70236.1"/>
    <property type="molecule type" value="Genomic_DNA"/>
</dbReference>
<dbReference type="InterPro" id="IPR035965">
    <property type="entry name" value="PAS-like_dom_sf"/>
</dbReference>
<evidence type="ECO:0000256" key="5">
    <source>
        <dbReference type="ARBA" id="ARBA00022777"/>
    </source>
</evidence>
<dbReference type="InterPro" id="IPR001610">
    <property type="entry name" value="PAC"/>
</dbReference>
<dbReference type="GO" id="GO:0009190">
    <property type="term" value="P:cyclic nucleotide biosynthetic process"/>
    <property type="evidence" value="ECO:0007669"/>
    <property type="project" value="InterPro"/>
</dbReference>
<evidence type="ECO:0000313" key="10">
    <source>
        <dbReference type="Proteomes" id="UP000241444"/>
    </source>
</evidence>
<feature type="domain" description="PAS" evidence="6">
    <location>
        <begin position="448"/>
        <end position="522"/>
    </location>
</feature>
<evidence type="ECO:0000256" key="4">
    <source>
        <dbReference type="ARBA" id="ARBA00022679"/>
    </source>
</evidence>
<evidence type="ECO:0000259" key="8">
    <source>
        <dbReference type="PROSITE" id="PS50125"/>
    </source>
</evidence>
<dbReference type="PANTHER" id="PTHR43304">
    <property type="entry name" value="PHYTOCHROME-LIKE PROTEIN CPH1"/>
    <property type="match status" value="1"/>
</dbReference>
<dbReference type="SMART" id="SM00091">
    <property type="entry name" value="PAS"/>
    <property type="match status" value="6"/>
</dbReference>
<dbReference type="Pfam" id="PF08447">
    <property type="entry name" value="PAS_3"/>
    <property type="match status" value="5"/>
</dbReference>
<dbReference type="Gene3D" id="3.30.70.1230">
    <property type="entry name" value="Nucleotide cyclase"/>
    <property type="match status" value="1"/>
</dbReference>
<dbReference type="InterPro" id="IPR000014">
    <property type="entry name" value="PAS"/>
</dbReference>
<protein>
    <recommendedName>
        <fullName evidence="2">histidine kinase</fullName>
        <ecNumber evidence="2">2.7.13.3</ecNumber>
    </recommendedName>
</protein>
<dbReference type="CDD" id="cd07302">
    <property type="entry name" value="CHD"/>
    <property type="match status" value="1"/>
</dbReference>
<evidence type="ECO:0000256" key="1">
    <source>
        <dbReference type="ARBA" id="ARBA00000085"/>
    </source>
</evidence>
<dbReference type="OrthoDB" id="9789782at2"/>
<reference evidence="10" key="1">
    <citation type="submission" date="2017-11" db="EMBL/GenBank/DDBJ databases">
        <authorList>
            <person name="Kuznetsova I."/>
            <person name="Sazanova A."/>
            <person name="Chirak E."/>
            <person name="Safronova V."/>
            <person name="Willems A."/>
        </authorList>
    </citation>
    <scope>NUCLEOTIDE SEQUENCE [LARGE SCALE GENOMIC DNA]</scope>
    <source>
        <strain evidence="10">STM 196</strain>
    </source>
</reference>
<name>A0A2P7BUW1_9HYPH</name>
<dbReference type="NCBIfam" id="TIGR00229">
    <property type="entry name" value="sensory_box"/>
    <property type="match status" value="5"/>
</dbReference>
<dbReference type="Gene3D" id="3.30.450.20">
    <property type="entry name" value="PAS domain"/>
    <property type="match status" value="6"/>
</dbReference>
<keyword evidence="5" id="KW-0418">Kinase</keyword>